<gene>
    <name evidence="1" type="ORF">CJ263_00305</name>
</gene>
<proteinExistence type="predicted"/>
<dbReference type="Gene3D" id="3.40.630.30">
    <property type="match status" value="1"/>
</dbReference>
<dbReference type="KEGG" id="marb:CJ263_00305"/>
<dbReference type="Pfam" id="PF00583">
    <property type="entry name" value="Acetyltransf_1"/>
    <property type="match status" value="1"/>
</dbReference>
<sequence length="152" mass="17929">MLKIVGFKAKYKEVFKDLNIAWLKRFFYVEDKDFELLDESEKHILQKGGYIFIGLWHKEPVSCYALIKRKGGIFELGKMAVNENFQGLKIGQQMLVHAIDFGKRNRWKKIELYSSTKLDTAIHIYKKYGFKEVILENNSPYARSDIKMELIL</sequence>
<evidence type="ECO:0000313" key="2">
    <source>
        <dbReference type="Proteomes" id="UP000215244"/>
    </source>
</evidence>
<dbReference type="EMBL" id="CP022957">
    <property type="protein sequence ID" value="ASV28796.1"/>
    <property type="molecule type" value="Genomic_DNA"/>
</dbReference>
<dbReference type="RefSeq" id="WP_094995431.1">
    <property type="nucleotide sequence ID" value="NZ_BMJL01000001.1"/>
</dbReference>
<evidence type="ECO:0000313" key="1">
    <source>
        <dbReference type="EMBL" id="ASV28796.1"/>
    </source>
</evidence>
<dbReference type="SUPFAM" id="SSF55729">
    <property type="entry name" value="Acyl-CoA N-acyltransferases (Nat)"/>
    <property type="match status" value="1"/>
</dbReference>
<accession>A0A223V0I7</accession>
<reference evidence="1 2" key="1">
    <citation type="submission" date="2017-08" db="EMBL/GenBank/DDBJ databases">
        <title>The complete genome sequence of Maribacter sp. B1, isolated from deep-sea sediment.</title>
        <authorList>
            <person name="Wu Y.-H."/>
            <person name="Cheng H."/>
            <person name="Xu X.-W."/>
        </authorList>
    </citation>
    <scope>NUCLEOTIDE SEQUENCE [LARGE SCALE GENOMIC DNA]</scope>
    <source>
        <strain evidence="1 2">B1</strain>
    </source>
</reference>
<dbReference type="OrthoDB" id="1431064at2"/>
<keyword evidence="2" id="KW-1185">Reference proteome</keyword>
<dbReference type="GO" id="GO:0016747">
    <property type="term" value="F:acyltransferase activity, transferring groups other than amino-acyl groups"/>
    <property type="evidence" value="ECO:0007669"/>
    <property type="project" value="InterPro"/>
</dbReference>
<dbReference type="InterPro" id="IPR016181">
    <property type="entry name" value="Acyl_CoA_acyltransferase"/>
</dbReference>
<dbReference type="CDD" id="cd04301">
    <property type="entry name" value="NAT_SF"/>
    <property type="match status" value="1"/>
</dbReference>
<dbReference type="PROSITE" id="PS51186">
    <property type="entry name" value="GNAT"/>
    <property type="match status" value="1"/>
</dbReference>
<keyword evidence="1" id="KW-0808">Transferase</keyword>
<protein>
    <submittedName>
        <fullName evidence="1">GNAT family N-acetyltransferase</fullName>
    </submittedName>
</protein>
<dbReference type="Proteomes" id="UP000215244">
    <property type="component" value="Chromosome"/>
</dbReference>
<dbReference type="InterPro" id="IPR000182">
    <property type="entry name" value="GNAT_dom"/>
</dbReference>
<name>A0A223V0I7_9FLAO</name>
<dbReference type="AlphaFoldDB" id="A0A223V0I7"/>
<organism evidence="1 2">
    <name type="scientific">Maribacter cobaltidurans</name>
    <dbReference type="NCBI Taxonomy" id="1178778"/>
    <lineage>
        <taxon>Bacteria</taxon>
        <taxon>Pseudomonadati</taxon>
        <taxon>Bacteroidota</taxon>
        <taxon>Flavobacteriia</taxon>
        <taxon>Flavobacteriales</taxon>
        <taxon>Flavobacteriaceae</taxon>
        <taxon>Maribacter</taxon>
    </lineage>
</organism>